<protein>
    <submittedName>
        <fullName evidence="5">Sugar ABC transporter substrate-binding protein</fullName>
    </submittedName>
</protein>
<evidence type="ECO:0000256" key="4">
    <source>
        <dbReference type="SAM" id="SignalP"/>
    </source>
</evidence>
<dbReference type="InterPro" id="IPR006059">
    <property type="entry name" value="SBP"/>
</dbReference>
<evidence type="ECO:0000313" key="5">
    <source>
        <dbReference type="EMBL" id="GGS70290.1"/>
    </source>
</evidence>
<feature type="chain" id="PRO_5037364154" evidence="4">
    <location>
        <begin position="22"/>
        <end position="403"/>
    </location>
</feature>
<dbReference type="Pfam" id="PF13416">
    <property type="entry name" value="SBP_bac_8"/>
    <property type="match status" value="1"/>
</dbReference>
<evidence type="ECO:0000313" key="6">
    <source>
        <dbReference type="Proteomes" id="UP000653493"/>
    </source>
</evidence>
<dbReference type="PROSITE" id="PS51257">
    <property type="entry name" value="PROKAR_LIPOPROTEIN"/>
    <property type="match status" value="1"/>
</dbReference>
<reference evidence="5" key="1">
    <citation type="journal article" date="2014" name="Int. J. Syst. Evol. Microbiol.">
        <title>Complete genome sequence of Corynebacterium casei LMG S-19264T (=DSM 44701T), isolated from a smear-ripened cheese.</title>
        <authorList>
            <consortium name="US DOE Joint Genome Institute (JGI-PGF)"/>
            <person name="Walter F."/>
            <person name="Albersmeier A."/>
            <person name="Kalinowski J."/>
            <person name="Ruckert C."/>
        </authorList>
    </citation>
    <scope>NUCLEOTIDE SEQUENCE</scope>
    <source>
        <strain evidence="5">JCM 4234</strain>
    </source>
</reference>
<comment type="similarity">
    <text evidence="1">Belongs to the bacterial solute-binding protein 1 family.</text>
</comment>
<dbReference type="SUPFAM" id="SSF53850">
    <property type="entry name" value="Periplasmic binding protein-like II"/>
    <property type="match status" value="1"/>
</dbReference>
<dbReference type="PANTHER" id="PTHR30061">
    <property type="entry name" value="MALTOSE-BINDING PERIPLASMIC PROTEIN"/>
    <property type="match status" value="1"/>
</dbReference>
<evidence type="ECO:0000256" key="2">
    <source>
        <dbReference type="ARBA" id="ARBA00022448"/>
    </source>
</evidence>
<feature type="signal peptide" evidence="4">
    <location>
        <begin position="1"/>
        <end position="21"/>
    </location>
</feature>
<keyword evidence="2" id="KW-0813">Transport</keyword>
<organism evidence="5 6">
    <name type="scientific">Streptomyces griseoviridis</name>
    <dbReference type="NCBI Taxonomy" id="45398"/>
    <lineage>
        <taxon>Bacteria</taxon>
        <taxon>Bacillati</taxon>
        <taxon>Actinomycetota</taxon>
        <taxon>Actinomycetes</taxon>
        <taxon>Kitasatosporales</taxon>
        <taxon>Streptomycetaceae</taxon>
        <taxon>Streptomyces</taxon>
    </lineage>
</organism>
<keyword evidence="6" id="KW-1185">Reference proteome</keyword>
<evidence type="ECO:0000256" key="1">
    <source>
        <dbReference type="ARBA" id="ARBA00008520"/>
    </source>
</evidence>
<dbReference type="GO" id="GO:0042956">
    <property type="term" value="P:maltodextrin transmembrane transport"/>
    <property type="evidence" value="ECO:0007669"/>
    <property type="project" value="TreeGrafter"/>
</dbReference>
<name>A0A918GVY9_STRGD</name>
<keyword evidence="3 4" id="KW-0732">Signal</keyword>
<proteinExistence type="inferred from homology"/>
<dbReference type="GO" id="GO:0015768">
    <property type="term" value="P:maltose transport"/>
    <property type="evidence" value="ECO:0007669"/>
    <property type="project" value="TreeGrafter"/>
</dbReference>
<dbReference type="GO" id="GO:1901982">
    <property type="term" value="F:maltose binding"/>
    <property type="evidence" value="ECO:0007669"/>
    <property type="project" value="TreeGrafter"/>
</dbReference>
<sequence>MRRGAALLTVTAVLTAGSGCAGDNGASGAVTTITALDYYTDKSEHTQWGRLLSACGRSAGVRVEHRSVPGPSLVPTVLRQASARELPDVLMLDNADVQQVAETGALTPLSDFGVDTGGYSPGIASAGTYRGKVYGVTPAVNAAVLFYNKDMLDEAGVAVPRTWDELKAAAQRLTRPGRYGMAVSAGNTAESSWQFLPFLWSNGGEETDLGDPRAAQALGLWTDLVRSGAMSRSVLNWDQADVHDQFAAGRTAMMINGPWRISALEKAGDIRWGTAPIPVRERGQSVVTALGGELWTVPTTASPARQAKAAEVIDCLTGRDTMLTVAGQYSTVPARTAVAEEYVEHKPSMAVFADAVEHARARTARVGTAWPKVADRIHRAIQLALTGEKTPAEALAEARRREP</sequence>
<dbReference type="Gene3D" id="3.40.190.10">
    <property type="entry name" value="Periplasmic binding protein-like II"/>
    <property type="match status" value="2"/>
</dbReference>
<evidence type="ECO:0000256" key="3">
    <source>
        <dbReference type="ARBA" id="ARBA00022729"/>
    </source>
</evidence>
<dbReference type="EMBL" id="BMSL01000044">
    <property type="protein sequence ID" value="GGS70290.1"/>
    <property type="molecule type" value="Genomic_DNA"/>
</dbReference>
<dbReference type="Proteomes" id="UP000653493">
    <property type="component" value="Unassembled WGS sequence"/>
</dbReference>
<dbReference type="PANTHER" id="PTHR30061:SF50">
    <property type="entry name" value="MALTOSE_MALTODEXTRIN-BINDING PERIPLASMIC PROTEIN"/>
    <property type="match status" value="1"/>
</dbReference>
<dbReference type="GO" id="GO:0055052">
    <property type="term" value="C:ATP-binding cassette (ABC) transporter complex, substrate-binding subunit-containing"/>
    <property type="evidence" value="ECO:0007669"/>
    <property type="project" value="TreeGrafter"/>
</dbReference>
<gene>
    <name evidence="5" type="ORF">GCM10010238_68380</name>
</gene>
<accession>A0A918GVY9</accession>
<comment type="caution">
    <text evidence="5">The sequence shown here is derived from an EMBL/GenBank/DDBJ whole genome shotgun (WGS) entry which is preliminary data.</text>
</comment>
<dbReference type="AlphaFoldDB" id="A0A918GVY9"/>
<reference evidence="5" key="2">
    <citation type="submission" date="2020-09" db="EMBL/GenBank/DDBJ databases">
        <authorList>
            <person name="Sun Q."/>
            <person name="Ohkuma M."/>
        </authorList>
    </citation>
    <scope>NUCLEOTIDE SEQUENCE</scope>
    <source>
        <strain evidence="5">JCM 4234</strain>
    </source>
</reference>